<evidence type="ECO:0000256" key="1">
    <source>
        <dbReference type="ARBA" id="ARBA00023015"/>
    </source>
</evidence>
<evidence type="ECO:0000313" key="5">
    <source>
        <dbReference type="EMBL" id="MFA9478500.1"/>
    </source>
</evidence>
<dbReference type="GO" id="GO:0003677">
    <property type="term" value="F:DNA binding"/>
    <property type="evidence" value="ECO:0007669"/>
    <property type="project" value="UniProtKB-KW"/>
</dbReference>
<organism evidence="5 6">
    <name type="scientific">Natronomicrosphaera hydrolytica</name>
    <dbReference type="NCBI Taxonomy" id="3242702"/>
    <lineage>
        <taxon>Bacteria</taxon>
        <taxon>Pseudomonadati</taxon>
        <taxon>Planctomycetota</taxon>
        <taxon>Phycisphaerae</taxon>
        <taxon>Phycisphaerales</taxon>
        <taxon>Phycisphaeraceae</taxon>
        <taxon>Natronomicrosphaera</taxon>
    </lineage>
</organism>
<dbReference type="SUPFAM" id="SSF53822">
    <property type="entry name" value="Periplasmic binding protein-like I"/>
    <property type="match status" value="1"/>
</dbReference>
<evidence type="ECO:0000256" key="3">
    <source>
        <dbReference type="ARBA" id="ARBA00023163"/>
    </source>
</evidence>
<comment type="caution">
    <text evidence="5">The sequence shown here is derived from an EMBL/GenBank/DDBJ whole genome shotgun (WGS) entry which is preliminary data.</text>
</comment>
<dbReference type="PANTHER" id="PTHR30146">
    <property type="entry name" value="LACI-RELATED TRANSCRIPTIONAL REPRESSOR"/>
    <property type="match status" value="1"/>
</dbReference>
<dbReference type="Gene3D" id="3.40.50.2300">
    <property type="match status" value="2"/>
</dbReference>
<reference evidence="5 6" key="1">
    <citation type="submission" date="2024-08" db="EMBL/GenBank/DDBJ databases">
        <title>Whole-genome sequencing of halo(alkali)philic microorganisms from hypersaline lakes.</title>
        <authorList>
            <person name="Sorokin D.Y."/>
            <person name="Merkel A.Y."/>
            <person name="Messina E."/>
            <person name="Yakimov M."/>
        </authorList>
    </citation>
    <scope>NUCLEOTIDE SEQUENCE [LARGE SCALE GENOMIC DNA]</scope>
    <source>
        <strain evidence="5 6">AB-hyl4</strain>
    </source>
</reference>
<dbReference type="EMBL" id="JBGUBD010000005">
    <property type="protein sequence ID" value="MFA9478500.1"/>
    <property type="molecule type" value="Genomic_DNA"/>
</dbReference>
<dbReference type="CDD" id="cd01392">
    <property type="entry name" value="HTH_LacI"/>
    <property type="match status" value="1"/>
</dbReference>
<dbReference type="Proteomes" id="UP001575105">
    <property type="component" value="Unassembled WGS sequence"/>
</dbReference>
<dbReference type="SUPFAM" id="SSF47413">
    <property type="entry name" value="lambda repressor-like DNA-binding domains"/>
    <property type="match status" value="1"/>
</dbReference>
<sequence length="323" mass="35865">MGYCIPVRIQDVAKLAGVSPATVSRVFSHHPNIRDEVRSRVVSVAKAHGYQPRLSPKQRNVVLILPSDQIYPIRNCLEMVMLALTSELPRRGLRIEVLPHDNLDRLDSIQFCAAVAIGAEPNEFETWPGRFSLPLVMVDRQAPAGCRNVYCVRSDEMQGMDLAIEHLHQRGCRKVGSIIYGKPGVGNTDARRQGIIQALEKRDLPAHDALIHLSADDNYVEIIGKLLQQDIDALFCPGGNAGIVTAYALSLFGKQVPEEISVIASEHLQFSRYATPSQTSIMQDHKALAKTVANIIESHLNNTVSDREFVLPYQLIARDSVKY</sequence>
<dbReference type="PANTHER" id="PTHR30146:SF109">
    <property type="entry name" value="HTH-TYPE TRANSCRIPTIONAL REGULATOR GALS"/>
    <property type="match status" value="1"/>
</dbReference>
<accession>A0ABV4U4H3</accession>
<dbReference type="InterPro" id="IPR010982">
    <property type="entry name" value="Lambda_DNA-bd_dom_sf"/>
</dbReference>
<proteinExistence type="predicted"/>
<keyword evidence="6" id="KW-1185">Reference proteome</keyword>
<dbReference type="InterPro" id="IPR000843">
    <property type="entry name" value="HTH_LacI"/>
</dbReference>
<protein>
    <submittedName>
        <fullName evidence="5">LacI family DNA-binding transcriptional regulator</fullName>
    </submittedName>
</protein>
<keyword evidence="1" id="KW-0805">Transcription regulation</keyword>
<name>A0ABV4U4H3_9BACT</name>
<keyword evidence="3" id="KW-0804">Transcription</keyword>
<dbReference type="RefSeq" id="WP_425345426.1">
    <property type="nucleotide sequence ID" value="NZ_JBGUBD010000005.1"/>
</dbReference>
<dbReference type="PROSITE" id="PS50932">
    <property type="entry name" value="HTH_LACI_2"/>
    <property type="match status" value="1"/>
</dbReference>
<dbReference type="Pfam" id="PF00356">
    <property type="entry name" value="LacI"/>
    <property type="match status" value="1"/>
</dbReference>
<gene>
    <name evidence="5" type="ORF">ACERK3_09350</name>
</gene>
<dbReference type="InterPro" id="IPR046335">
    <property type="entry name" value="LacI/GalR-like_sensor"/>
</dbReference>
<dbReference type="Gene3D" id="1.10.260.40">
    <property type="entry name" value="lambda repressor-like DNA-binding domains"/>
    <property type="match status" value="1"/>
</dbReference>
<evidence type="ECO:0000313" key="6">
    <source>
        <dbReference type="Proteomes" id="UP001575105"/>
    </source>
</evidence>
<evidence type="ECO:0000259" key="4">
    <source>
        <dbReference type="PROSITE" id="PS50932"/>
    </source>
</evidence>
<dbReference type="Pfam" id="PF13377">
    <property type="entry name" value="Peripla_BP_3"/>
    <property type="match status" value="1"/>
</dbReference>
<evidence type="ECO:0000256" key="2">
    <source>
        <dbReference type="ARBA" id="ARBA00023125"/>
    </source>
</evidence>
<dbReference type="InterPro" id="IPR028082">
    <property type="entry name" value="Peripla_BP_I"/>
</dbReference>
<dbReference type="SMART" id="SM00354">
    <property type="entry name" value="HTH_LACI"/>
    <property type="match status" value="1"/>
</dbReference>
<feature type="domain" description="HTH lacI-type" evidence="4">
    <location>
        <begin position="7"/>
        <end position="61"/>
    </location>
</feature>
<keyword evidence="2 5" id="KW-0238">DNA-binding</keyword>